<comment type="caution">
    <text evidence="1">The sequence shown here is derived from an EMBL/GenBank/DDBJ whole genome shotgun (WGS) entry which is preliminary data.</text>
</comment>
<proteinExistence type="predicted"/>
<dbReference type="OrthoDB" id="1752371at2759"/>
<dbReference type="EMBL" id="VOIH02000001">
    <property type="protein sequence ID" value="KAF3456028.1"/>
    <property type="molecule type" value="Genomic_DNA"/>
</dbReference>
<reference evidence="1" key="1">
    <citation type="submission" date="2020-03" db="EMBL/GenBank/DDBJ databases">
        <title>A high-quality chromosome-level genome assembly of a woody plant with both climbing and erect habits, Rhamnella rubrinervis.</title>
        <authorList>
            <person name="Lu Z."/>
            <person name="Yang Y."/>
            <person name="Zhu X."/>
            <person name="Sun Y."/>
        </authorList>
    </citation>
    <scope>NUCLEOTIDE SEQUENCE</scope>
    <source>
        <strain evidence="1">BYM</strain>
        <tissue evidence="1">Leaf</tissue>
    </source>
</reference>
<sequence length="433" mass="48943">METKSTTVAKKSIGSTAIGNTFSMNEKKSTGFVTMGNVNRETGEPVMASDESLIDDLRYQIEGLRNQVVRVGEKISGVGQSIEHSHGNTREGCSGRRSGTTVASHFGRCPWIPADLSRLYRKESEIAGSFLAHIKRARNRKKFIGMEFRDLFELATRTTLYEDILNEKYQRKNSSKGTYYKDLNLDINLVDFEMLLKFLEKGGKVYDVDNNSFPAGDLVVRLTKGSQDSGQVENNGTSNNMKICQDLDLGMIKNVQKVNVILRGYENEDHEVGLLGAPPSVKFDYYVQYLKPDNYHQYPIKPTGWDLDKPRQHDVHSTTKCTERRNWTTKTFRPPIKNVGRWYQVEKDGIVDPLAETSNAKDDVTTDSLAKISKDKDDDSLAKTSKAETTNFMTDKISSASDDDELLNKLKSYLYEMKGQLDPLKNFKPTYKG</sequence>
<evidence type="ECO:0000313" key="1">
    <source>
        <dbReference type="EMBL" id="KAF3456028.1"/>
    </source>
</evidence>
<accession>A0A8K0HR34</accession>
<organism evidence="1 2">
    <name type="scientific">Rhamnella rubrinervis</name>
    <dbReference type="NCBI Taxonomy" id="2594499"/>
    <lineage>
        <taxon>Eukaryota</taxon>
        <taxon>Viridiplantae</taxon>
        <taxon>Streptophyta</taxon>
        <taxon>Embryophyta</taxon>
        <taxon>Tracheophyta</taxon>
        <taxon>Spermatophyta</taxon>
        <taxon>Magnoliopsida</taxon>
        <taxon>eudicotyledons</taxon>
        <taxon>Gunneridae</taxon>
        <taxon>Pentapetalae</taxon>
        <taxon>rosids</taxon>
        <taxon>fabids</taxon>
        <taxon>Rosales</taxon>
        <taxon>Rhamnaceae</taxon>
        <taxon>rhamnoid group</taxon>
        <taxon>Rhamneae</taxon>
        <taxon>Rhamnella</taxon>
    </lineage>
</organism>
<dbReference type="Proteomes" id="UP000796880">
    <property type="component" value="Unassembled WGS sequence"/>
</dbReference>
<keyword evidence="2" id="KW-1185">Reference proteome</keyword>
<protein>
    <submittedName>
        <fullName evidence="1">Uncharacterized protein</fullName>
    </submittedName>
</protein>
<dbReference type="AlphaFoldDB" id="A0A8K0HR34"/>
<name>A0A8K0HR34_9ROSA</name>
<evidence type="ECO:0000313" key="2">
    <source>
        <dbReference type="Proteomes" id="UP000796880"/>
    </source>
</evidence>
<gene>
    <name evidence="1" type="ORF">FNV43_RR00671</name>
</gene>